<evidence type="ECO:0000259" key="5">
    <source>
        <dbReference type="Pfam" id="PF13407"/>
    </source>
</evidence>
<name>A0ABT1WCD4_9PROT</name>
<evidence type="ECO:0000256" key="2">
    <source>
        <dbReference type="ARBA" id="ARBA00007639"/>
    </source>
</evidence>
<comment type="caution">
    <text evidence="6">The sequence shown here is derived from an EMBL/GenBank/DDBJ whole genome shotgun (WGS) entry which is preliminary data.</text>
</comment>
<dbReference type="InterPro" id="IPR028082">
    <property type="entry name" value="Peripla_BP_I"/>
</dbReference>
<feature type="chain" id="PRO_5045484610" evidence="4">
    <location>
        <begin position="23"/>
        <end position="314"/>
    </location>
</feature>
<protein>
    <submittedName>
        <fullName evidence="6">Sugar ABC transporter substrate-binding protein</fullName>
    </submittedName>
</protein>
<dbReference type="Pfam" id="PF13407">
    <property type="entry name" value="Peripla_BP_4"/>
    <property type="match status" value="1"/>
</dbReference>
<sequence length="314" mass="32444">MSRTSKLLSSAALIAASIAALAAGPAMAQTKPVIGLAVANLQADFFNQIKQSAEAEAKAKGADLVVVDAHGDSATQVNQIQDLITRGVKAIIYIPAGATAAGVPVRAAEKAHIPVVAVDRNAPDAPAQTFIASDSVAAAHTLGDYVCKQTGGKGVIGVIQGQIGTTPQRDREKGFDEALKSCPGLKIVAEQPSQEWSQAEGFNIGQDMLQRHPEITVFFGQADGLALGAAQAVKVANADHPIMVVGFDGDVAALKAVQKGTLAATMTQKTRFMGRLAVDSALDLINGKSLPSEQLQPAVLTTKSNVAPFITTHP</sequence>
<organism evidence="6 7">
    <name type="scientific">Endosaccharibacter trunci</name>
    <dbReference type="NCBI Taxonomy" id="2812733"/>
    <lineage>
        <taxon>Bacteria</taxon>
        <taxon>Pseudomonadati</taxon>
        <taxon>Pseudomonadota</taxon>
        <taxon>Alphaproteobacteria</taxon>
        <taxon>Acetobacterales</taxon>
        <taxon>Acetobacteraceae</taxon>
        <taxon>Endosaccharibacter</taxon>
    </lineage>
</organism>
<evidence type="ECO:0000256" key="1">
    <source>
        <dbReference type="ARBA" id="ARBA00004196"/>
    </source>
</evidence>
<dbReference type="InterPro" id="IPR025997">
    <property type="entry name" value="SBP_2_dom"/>
</dbReference>
<keyword evidence="7" id="KW-1185">Reference proteome</keyword>
<comment type="similarity">
    <text evidence="2">Belongs to the bacterial solute-binding protein 2 family.</text>
</comment>
<feature type="domain" description="Periplasmic binding protein" evidence="5">
    <location>
        <begin position="34"/>
        <end position="288"/>
    </location>
</feature>
<gene>
    <name evidence="6" type="ORF">NFI95_16610</name>
</gene>
<feature type="signal peptide" evidence="4">
    <location>
        <begin position="1"/>
        <end position="22"/>
    </location>
</feature>
<accession>A0ABT1WCD4</accession>
<evidence type="ECO:0000256" key="4">
    <source>
        <dbReference type="SAM" id="SignalP"/>
    </source>
</evidence>
<dbReference type="PANTHER" id="PTHR46847:SF1">
    <property type="entry name" value="D-ALLOSE-BINDING PERIPLASMIC PROTEIN-RELATED"/>
    <property type="match status" value="1"/>
</dbReference>
<dbReference type="EMBL" id="JAMSKV010000021">
    <property type="protein sequence ID" value="MCQ8280065.1"/>
    <property type="molecule type" value="Genomic_DNA"/>
</dbReference>
<dbReference type="PANTHER" id="PTHR46847">
    <property type="entry name" value="D-ALLOSE-BINDING PERIPLASMIC PROTEIN-RELATED"/>
    <property type="match status" value="1"/>
</dbReference>
<dbReference type="Proteomes" id="UP001524587">
    <property type="component" value="Unassembled WGS sequence"/>
</dbReference>
<evidence type="ECO:0000313" key="6">
    <source>
        <dbReference type="EMBL" id="MCQ8280065.1"/>
    </source>
</evidence>
<proteinExistence type="inferred from homology"/>
<keyword evidence="3 4" id="KW-0732">Signal</keyword>
<reference evidence="6 7" key="1">
    <citation type="submission" date="2022-06" db="EMBL/GenBank/DDBJ databases">
        <title>Endosaccharibacter gen. nov., sp. nov., endophytic bacteria isolated from sugarcane.</title>
        <authorList>
            <person name="Pitiwittayakul N."/>
            <person name="Yukphan P."/>
            <person name="Charoenyingcharoen P."/>
            <person name="Tanasupawat S."/>
        </authorList>
    </citation>
    <scope>NUCLEOTIDE SEQUENCE [LARGE SCALE GENOMIC DNA]</scope>
    <source>
        <strain evidence="6 7">KSS8</strain>
    </source>
</reference>
<evidence type="ECO:0000313" key="7">
    <source>
        <dbReference type="Proteomes" id="UP001524587"/>
    </source>
</evidence>
<evidence type="ECO:0000256" key="3">
    <source>
        <dbReference type="ARBA" id="ARBA00022729"/>
    </source>
</evidence>
<dbReference type="CDD" id="cd19972">
    <property type="entry name" value="PBP1_ABC_sugar_binding-like"/>
    <property type="match status" value="1"/>
</dbReference>
<dbReference type="RefSeq" id="WP_422865553.1">
    <property type="nucleotide sequence ID" value="NZ_JAMSKV010000021.1"/>
</dbReference>
<comment type="subcellular location">
    <subcellularLocation>
        <location evidence="1">Cell envelope</location>
    </subcellularLocation>
</comment>
<dbReference type="Gene3D" id="3.40.50.2300">
    <property type="match status" value="2"/>
</dbReference>
<dbReference type="SUPFAM" id="SSF53822">
    <property type="entry name" value="Periplasmic binding protein-like I"/>
    <property type="match status" value="1"/>
</dbReference>